<feature type="domain" description="U-box" evidence="12">
    <location>
        <begin position="1021"/>
        <end position="1095"/>
    </location>
</feature>
<evidence type="ECO:0000256" key="7">
    <source>
        <dbReference type="ARBA" id="ARBA00022490"/>
    </source>
</evidence>
<evidence type="ECO:0000256" key="9">
    <source>
        <dbReference type="ARBA" id="ARBA00022786"/>
    </source>
</evidence>
<dbReference type="InterPro" id="IPR019474">
    <property type="entry name" value="Ub_conjug_fac_E4_core"/>
</dbReference>
<dbReference type="Proteomes" id="UP001195914">
    <property type="component" value="Unassembled WGS sequence"/>
</dbReference>
<dbReference type="Pfam" id="PF10408">
    <property type="entry name" value="Ufd2P_core"/>
    <property type="match status" value="1"/>
</dbReference>
<evidence type="ECO:0000256" key="10">
    <source>
        <dbReference type="ARBA" id="ARBA00023242"/>
    </source>
</evidence>
<dbReference type="SMART" id="SM00504">
    <property type="entry name" value="Ubox"/>
    <property type="match status" value="1"/>
</dbReference>
<keyword evidence="14" id="KW-1185">Reference proteome</keyword>
<evidence type="ECO:0000313" key="14">
    <source>
        <dbReference type="Proteomes" id="UP001195914"/>
    </source>
</evidence>
<dbReference type="InterPro" id="IPR013083">
    <property type="entry name" value="Znf_RING/FYVE/PHD"/>
</dbReference>
<evidence type="ECO:0000256" key="8">
    <source>
        <dbReference type="ARBA" id="ARBA00022679"/>
    </source>
</evidence>
<evidence type="ECO:0000256" key="2">
    <source>
        <dbReference type="ARBA" id="ARBA00004123"/>
    </source>
</evidence>
<evidence type="ECO:0000259" key="12">
    <source>
        <dbReference type="PROSITE" id="PS51698"/>
    </source>
</evidence>
<reference evidence="13" key="2">
    <citation type="submission" date="2021-05" db="EMBL/GenBank/DDBJ databases">
        <authorList>
            <person name="Pain A."/>
        </authorList>
    </citation>
    <scope>NUCLEOTIDE SEQUENCE</scope>
    <source>
        <strain evidence="13">1802A</strain>
    </source>
</reference>
<dbReference type="Pfam" id="PF04564">
    <property type="entry name" value="U-box"/>
    <property type="match status" value="1"/>
</dbReference>
<dbReference type="FunFam" id="3.30.40.10:FF:000055">
    <property type="entry name" value="Ubiquitin conjugation factor e4 a"/>
    <property type="match status" value="1"/>
</dbReference>
<evidence type="ECO:0000256" key="6">
    <source>
        <dbReference type="ARBA" id="ARBA00012483"/>
    </source>
</evidence>
<dbReference type="GO" id="GO:0005737">
    <property type="term" value="C:cytoplasm"/>
    <property type="evidence" value="ECO:0007669"/>
    <property type="project" value="UniProtKB-SubCell"/>
</dbReference>
<dbReference type="AlphaFoldDB" id="A0AAD9LH34"/>
<evidence type="ECO:0000256" key="11">
    <source>
        <dbReference type="SAM" id="MobiDB-lite"/>
    </source>
</evidence>
<evidence type="ECO:0000256" key="5">
    <source>
        <dbReference type="ARBA" id="ARBA00007434"/>
    </source>
</evidence>
<dbReference type="EMBL" id="JAHBMH010000044">
    <property type="protein sequence ID" value="KAK1936428.1"/>
    <property type="molecule type" value="Genomic_DNA"/>
</dbReference>
<dbReference type="SUPFAM" id="SSF57850">
    <property type="entry name" value="RING/U-box"/>
    <property type="match status" value="1"/>
</dbReference>
<dbReference type="PANTHER" id="PTHR13931:SF2">
    <property type="entry name" value="UBIQUITIN CONJUGATION FACTOR E4 B"/>
    <property type="match status" value="1"/>
</dbReference>
<dbReference type="PROSITE" id="PS51698">
    <property type="entry name" value="U_BOX"/>
    <property type="match status" value="1"/>
</dbReference>
<keyword evidence="7" id="KW-0963">Cytoplasm</keyword>
<keyword evidence="9" id="KW-0833">Ubl conjugation pathway</keyword>
<comment type="caution">
    <text evidence="13">The sequence shown here is derived from an EMBL/GenBank/DDBJ whole genome shotgun (WGS) entry which is preliminary data.</text>
</comment>
<feature type="region of interest" description="Disordered" evidence="11">
    <location>
        <begin position="813"/>
        <end position="843"/>
    </location>
</feature>
<proteinExistence type="inferred from homology"/>
<dbReference type="GO" id="GO:0005634">
    <property type="term" value="C:nucleus"/>
    <property type="evidence" value="ECO:0007669"/>
    <property type="project" value="UniProtKB-SubCell"/>
</dbReference>
<sequence>MVTKAVIDRIVKDVLNVALKKSERATPQQERQYVGQFFTRIRGITSTENISLDVEDIDDAVRAAVFACILHGRNPLLMLGDAYTRCAQANAAVEAGRAPFHYIELAVDGKFSEEDKAGLLRVLASIKQFVVSNATLLIICPMFFNIEDLVAKEDLKKPPLNTQDQNVRCKVLAELASKRANAQFVQALISDMVENDDVIAKEELYRTFDHIRLNVSLMPIGEKPTTELVVLTNIATSKIGAAMLVEWVKIHDMGNVVWKSSGVKREISSLFGRILSSLPMTEEHLESAKLMGAKRHIYENAISARKNNFYGKRDISGLRMAFATLREEHESYMEQVATFIKTILRTETKTREDMLVVIGQLLSLNASKRHMSRLTHVDQAPVTLDDIFRRRRLFIPDSTYGTSLNVMWILLILAGGITEQKVGSIDPNFCQLGFYIKHKHSHCDREEAALDSEQDRQITNMRNTLDRMLGFLSTSNAGMGDEHELIAALEKQNIDILEAANANFITQIFWITLHGLGMLYLPSLQEFLKLVIFTLQTAQTSSDPMNDQTFLEIISNVFTWKCVLQHSKFVEALWHYINISLVFFLRCALLTKREGVEVLKNTKLAGRALSMKLADMYASGTLQDSDDLPAQFTVLPVEFIEIILDVVKHIAIMRYYVDHLKPQDVNVLEFMDFDLIMATCVYIMKAPQKIIKNITLKCDTVSSIILNLSKTNGIDHFERSNFAKHNLVDALTNTFILSQKADYSSRVTCRLNIIQTLTRLFEINAYRNSFMTNIITNKENFVQFMHLLLNDTSFIFEEVVTFLSEIRRRELAGITDESGEQTQQRNPSTSSHRQAEQDDEVDPALQEGSIDANQLKNMTFKELQGRTSTLVEYGSEITTLLHILCREFHNEITSMSVLLPQVASCLGCCLESLAGEHSSNLKVKNMMQYNFRPKDWLANIVRCYLTLYGGDKHEQSEPLMKAIVSEGRYFKPTNFERAFRIATREMLLNSKDRRAFFNMSQKLCQYAKATNTLYQHAMEAEIPEEFMDPIMMDIMEDPVLLPTSGTVMDRKNIERHLMSEATDPFSRQPLTKAQLLPQPELKNRIDEFLAALSRKDAADDIYQA</sequence>
<comment type="pathway">
    <text evidence="4">Protein modification; protein ubiquitination.</text>
</comment>
<feature type="compositionally biased region" description="Polar residues" evidence="11">
    <location>
        <begin position="820"/>
        <end position="832"/>
    </location>
</feature>
<dbReference type="GO" id="GO:0000209">
    <property type="term" value="P:protein polyubiquitination"/>
    <property type="evidence" value="ECO:0007669"/>
    <property type="project" value="TreeGrafter"/>
</dbReference>
<protein>
    <recommendedName>
        <fullName evidence="6">RING-type E3 ubiquitin transferase</fullName>
        <ecNumber evidence="6">2.3.2.27</ecNumber>
    </recommendedName>
</protein>
<dbReference type="GO" id="GO:0036503">
    <property type="term" value="P:ERAD pathway"/>
    <property type="evidence" value="ECO:0007669"/>
    <property type="project" value="InterPro"/>
</dbReference>
<evidence type="ECO:0000313" key="13">
    <source>
        <dbReference type="EMBL" id="KAK1936428.1"/>
    </source>
</evidence>
<keyword evidence="10" id="KW-0539">Nucleus</keyword>
<dbReference type="Gene3D" id="3.30.40.10">
    <property type="entry name" value="Zinc/RING finger domain, C3HC4 (zinc finger)"/>
    <property type="match status" value="1"/>
</dbReference>
<dbReference type="InterPro" id="IPR045132">
    <property type="entry name" value="UBE4"/>
</dbReference>
<name>A0AAD9LH34_BABDI</name>
<organism evidence="13 14">
    <name type="scientific">Babesia divergens</name>
    <dbReference type="NCBI Taxonomy" id="32595"/>
    <lineage>
        <taxon>Eukaryota</taxon>
        <taxon>Sar</taxon>
        <taxon>Alveolata</taxon>
        <taxon>Apicomplexa</taxon>
        <taxon>Aconoidasida</taxon>
        <taxon>Piroplasmida</taxon>
        <taxon>Babesiidae</taxon>
        <taxon>Babesia</taxon>
    </lineage>
</organism>
<dbReference type="GO" id="GO:0034450">
    <property type="term" value="F:ubiquitin-ubiquitin ligase activity"/>
    <property type="evidence" value="ECO:0007669"/>
    <property type="project" value="InterPro"/>
</dbReference>
<keyword evidence="8" id="KW-0808">Transferase</keyword>
<accession>A0AAD9LH34</accession>
<evidence type="ECO:0000256" key="1">
    <source>
        <dbReference type="ARBA" id="ARBA00000900"/>
    </source>
</evidence>
<comment type="similarity">
    <text evidence="5">Belongs to the ubiquitin conjugation factor E4 family.</text>
</comment>
<dbReference type="GO" id="GO:0006511">
    <property type="term" value="P:ubiquitin-dependent protein catabolic process"/>
    <property type="evidence" value="ECO:0007669"/>
    <property type="project" value="InterPro"/>
</dbReference>
<dbReference type="InterPro" id="IPR003613">
    <property type="entry name" value="Ubox_domain"/>
</dbReference>
<reference evidence="13" key="1">
    <citation type="journal article" date="2014" name="Nucleic Acids Res.">
        <title>The evolutionary dynamics of variant antigen genes in Babesia reveal a history of genomic innovation underlying host-parasite interaction.</title>
        <authorList>
            <person name="Jackson A.P."/>
            <person name="Otto T.D."/>
            <person name="Darby A."/>
            <person name="Ramaprasad A."/>
            <person name="Xia D."/>
            <person name="Echaide I.E."/>
            <person name="Farber M."/>
            <person name="Gahlot S."/>
            <person name="Gamble J."/>
            <person name="Gupta D."/>
            <person name="Gupta Y."/>
            <person name="Jackson L."/>
            <person name="Malandrin L."/>
            <person name="Malas T.B."/>
            <person name="Moussa E."/>
            <person name="Nair M."/>
            <person name="Reid A.J."/>
            <person name="Sanders M."/>
            <person name="Sharma J."/>
            <person name="Tracey A."/>
            <person name="Quail M.A."/>
            <person name="Weir W."/>
            <person name="Wastling J.M."/>
            <person name="Hall N."/>
            <person name="Willadsen P."/>
            <person name="Lingelbach K."/>
            <person name="Shiels B."/>
            <person name="Tait A."/>
            <person name="Berriman M."/>
            <person name="Allred D.R."/>
            <person name="Pain A."/>
        </authorList>
    </citation>
    <scope>NUCLEOTIDE SEQUENCE</scope>
    <source>
        <strain evidence="13">1802A</strain>
    </source>
</reference>
<dbReference type="PANTHER" id="PTHR13931">
    <property type="entry name" value="UBIQUITINATION FACTOR E4"/>
    <property type="match status" value="1"/>
</dbReference>
<dbReference type="EC" id="2.3.2.27" evidence="6"/>
<gene>
    <name evidence="13" type="ORF">X943_003390</name>
</gene>
<evidence type="ECO:0000256" key="3">
    <source>
        <dbReference type="ARBA" id="ARBA00004496"/>
    </source>
</evidence>
<evidence type="ECO:0000256" key="4">
    <source>
        <dbReference type="ARBA" id="ARBA00004906"/>
    </source>
</evidence>
<comment type="catalytic activity">
    <reaction evidence="1">
        <text>S-ubiquitinyl-[E2 ubiquitin-conjugating enzyme]-L-cysteine + [acceptor protein]-L-lysine = [E2 ubiquitin-conjugating enzyme]-L-cysteine + N(6)-ubiquitinyl-[acceptor protein]-L-lysine.</text>
        <dbReference type="EC" id="2.3.2.27"/>
    </reaction>
</comment>
<comment type="subcellular location">
    <subcellularLocation>
        <location evidence="3">Cytoplasm</location>
    </subcellularLocation>
    <subcellularLocation>
        <location evidence="2">Nucleus</location>
    </subcellularLocation>
</comment>
<dbReference type="GO" id="GO:0000151">
    <property type="term" value="C:ubiquitin ligase complex"/>
    <property type="evidence" value="ECO:0007669"/>
    <property type="project" value="InterPro"/>
</dbReference>